<proteinExistence type="predicted"/>
<gene>
    <name evidence="2" type="ORF">EB796_023471</name>
</gene>
<reference evidence="2" key="1">
    <citation type="submission" date="2020-06" db="EMBL/GenBank/DDBJ databases">
        <title>Draft genome of Bugula neritina, a colonial animal packing powerful symbionts and potential medicines.</title>
        <authorList>
            <person name="Rayko M."/>
        </authorList>
    </citation>
    <scope>NUCLEOTIDE SEQUENCE [LARGE SCALE GENOMIC DNA]</scope>
    <source>
        <strain evidence="2">Kwan_BN1</strain>
    </source>
</reference>
<keyword evidence="3" id="KW-1185">Reference proteome</keyword>
<comment type="caution">
    <text evidence="2">The sequence shown here is derived from an EMBL/GenBank/DDBJ whole genome shotgun (WGS) entry which is preliminary data.</text>
</comment>
<accession>A0A7J7IWM1</accession>
<name>A0A7J7IWM1_BUGNE</name>
<feature type="region of interest" description="Disordered" evidence="1">
    <location>
        <begin position="1"/>
        <end position="53"/>
    </location>
</feature>
<evidence type="ECO:0000313" key="2">
    <source>
        <dbReference type="EMBL" id="KAF6018240.1"/>
    </source>
</evidence>
<organism evidence="2 3">
    <name type="scientific">Bugula neritina</name>
    <name type="common">Brown bryozoan</name>
    <name type="synonym">Sertularia neritina</name>
    <dbReference type="NCBI Taxonomy" id="10212"/>
    <lineage>
        <taxon>Eukaryota</taxon>
        <taxon>Metazoa</taxon>
        <taxon>Spiralia</taxon>
        <taxon>Lophotrochozoa</taxon>
        <taxon>Bryozoa</taxon>
        <taxon>Gymnolaemata</taxon>
        <taxon>Cheilostomatida</taxon>
        <taxon>Flustrina</taxon>
        <taxon>Buguloidea</taxon>
        <taxon>Bugulidae</taxon>
        <taxon>Bugula</taxon>
    </lineage>
</organism>
<feature type="compositionally biased region" description="Basic residues" evidence="1">
    <location>
        <begin position="8"/>
        <end position="21"/>
    </location>
</feature>
<protein>
    <submittedName>
        <fullName evidence="2">Uncharacterized protein</fullName>
    </submittedName>
</protein>
<feature type="compositionally biased region" description="Polar residues" evidence="1">
    <location>
        <begin position="28"/>
        <end position="37"/>
    </location>
</feature>
<feature type="compositionally biased region" description="Polar residues" evidence="1">
    <location>
        <begin position="122"/>
        <end position="138"/>
    </location>
</feature>
<evidence type="ECO:0000313" key="3">
    <source>
        <dbReference type="Proteomes" id="UP000593567"/>
    </source>
</evidence>
<dbReference type="EMBL" id="VXIV02003327">
    <property type="protein sequence ID" value="KAF6018240.1"/>
    <property type="molecule type" value="Genomic_DNA"/>
</dbReference>
<sequence>MENEEPPKKRKKSEKKKKSKSTKVSPENSPQHSALTTHHTHPDGAADVLCHPSADINPLLPPIVNDSGDSELELSTLMAESADGSVEECVLPTVPSLADMLSQSDICSSIASAGSSLEDGDTNSQDHLSSCSDQPNSTQITMKAEPCDTILIC</sequence>
<feature type="region of interest" description="Disordered" evidence="1">
    <location>
        <begin position="112"/>
        <end position="138"/>
    </location>
</feature>
<dbReference type="Proteomes" id="UP000593567">
    <property type="component" value="Unassembled WGS sequence"/>
</dbReference>
<evidence type="ECO:0000256" key="1">
    <source>
        <dbReference type="SAM" id="MobiDB-lite"/>
    </source>
</evidence>
<dbReference type="AlphaFoldDB" id="A0A7J7IWM1"/>